<sequence>MRKVWVALAVVALAVSAGCLGAGGGGGPSDERLAENATYEWNQTVDVHVNVTDGQYAVVAGVDNKSKVRFTRRGGFGGRNPLPISAVQFRYPNGTVVDSEDIDVSTKDARTVVTFPQDNGTFAYTSPAGSRKATVQVGFEGSHELVLPPGMRVSFPVLGYVEPGGFEKSVEDNRVNVRWESVDARSIDTRYYLDRDLLLFGGAAAVLGLVAVLGVVYYRLRIRRLEDEREDAGLDLEK</sequence>
<dbReference type="Pfam" id="PF19119">
    <property type="entry name" value="DUF5803"/>
    <property type="match status" value="1"/>
</dbReference>
<dbReference type="OrthoDB" id="312630at2157"/>
<evidence type="ECO:0008006" key="4">
    <source>
        <dbReference type="Google" id="ProtNLM"/>
    </source>
</evidence>
<evidence type="ECO:0000256" key="1">
    <source>
        <dbReference type="SAM" id="Phobius"/>
    </source>
</evidence>
<accession>A0A1I0N8F9</accession>
<dbReference type="AlphaFoldDB" id="A0A1I0N8F9"/>
<dbReference type="InterPro" id="IPR043826">
    <property type="entry name" value="DUF5803"/>
</dbReference>
<name>A0A1I0N8F9_9EURY</name>
<reference evidence="2 3" key="1">
    <citation type="submission" date="2016-10" db="EMBL/GenBank/DDBJ databases">
        <authorList>
            <person name="de Groot N.N."/>
        </authorList>
    </citation>
    <scope>NUCLEOTIDE SEQUENCE [LARGE SCALE GENOMIC DNA]</scope>
    <source>
        <strain evidence="2 3">CGMCC 1.5337</strain>
    </source>
</reference>
<keyword evidence="1" id="KW-1133">Transmembrane helix</keyword>
<dbReference type="Proteomes" id="UP000198518">
    <property type="component" value="Unassembled WGS sequence"/>
</dbReference>
<dbReference type="STRING" id="355548.SAMN04487945_0663"/>
<gene>
    <name evidence="2" type="ORF">SAMN04487945_0663</name>
</gene>
<keyword evidence="1" id="KW-0472">Membrane</keyword>
<feature type="transmembrane region" description="Helical" evidence="1">
    <location>
        <begin position="197"/>
        <end position="220"/>
    </location>
</feature>
<dbReference type="EMBL" id="FOJA01000001">
    <property type="protein sequence ID" value="SEV97119.1"/>
    <property type="molecule type" value="Genomic_DNA"/>
</dbReference>
<dbReference type="RefSeq" id="WP_089667967.1">
    <property type="nucleotide sequence ID" value="NZ_FOJA01000001.1"/>
</dbReference>
<keyword evidence="1" id="KW-0812">Transmembrane</keyword>
<proteinExistence type="predicted"/>
<evidence type="ECO:0000313" key="2">
    <source>
        <dbReference type="EMBL" id="SEV97119.1"/>
    </source>
</evidence>
<dbReference type="PROSITE" id="PS51257">
    <property type="entry name" value="PROKAR_LIPOPROTEIN"/>
    <property type="match status" value="1"/>
</dbReference>
<keyword evidence="3" id="KW-1185">Reference proteome</keyword>
<protein>
    <recommendedName>
        <fullName evidence="4">Lipoprotein</fullName>
    </recommendedName>
</protein>
<evidence type="ECO:0000313" key="3">
    <source>
        <dbReference type="Proteomes" id="UP000198518"/>
    </source>
</evidence>
<organism evidence="2 3">
    <name type="scientific">Halobacterium jilantaiense</name>
    <dbReference type="NCBI Taxonomy" id="355548"/>
    <lineage>
        <taxon>Archaea</taxon>
        <taxon>Methanobacteriati</taxon>
        <taxon>Methanobacteriota</taxon>
        <taxon>Stenosarchaea group</taxon>
        <taxon>Halobacteria</taxon>
        <taxon>Halobacteriales</taxon>
        <taxon>Halobacteriaceae</taxon>
        <taxon>Halobacterium</taxon>
    </lineage>
</organism>